<evidence type="ECO:0008006" key="3">
    <source>
        <dbReference type="Google" id="ProtNLM"/>
    </source>
</evidence>
<comment type="caution">
    <text evidence="1">The sequence shown here is derived from an EMBL/GenBank/DDBJ whole genome shotgun (WGS) entry which is preliminary data.</text>
</comment>
<accession>A0ABW1V6X8</accession>
<dbReference type="RefSeq" id="WP_379234325.1">
    <property type="nucleotide sequence ID" value="NZ_JBHSTE010000003.1"/>
</dbReference>
<evidence type="ECO:0000313" key="2">
    <source>
        <dbReference type="Proteomes" id="UP001596233"/>
    </source>
</evidence>
<sequence>MSKQNSKQPSKAQVQTTKLNRVVDTESEFATEFGEGLYGQHVREAYKQKQNHKQNNKNNQQ</sequence>
<reference evidence="2" key="1">
    <citation type="journal article" date="2019" name="Int. J. Syst. Evol. Microbiol.">
        <title>The Global Catalogue of Microorganisms (GCM) 10K type strain sequencing project: providing services to taxonomists for standard genome sequencing and annotation.</title>
        <authorList>
            <consortium name="The Broad Institute Genomics Platform"/>
            <consortium name="The Broad Institute Genome Sequencing Center for Infectious Disease"/>
            <person name="Wu L."/>
            <person name="Ma J."/>
        </authorList>
    </citation>
    <scope>NUCLEOTIDE SEQUENCE [LARGE SCALE GENOMIC DNA]</scope>
    <source>
        <strain evidence="2">PCU 280</strain>
    </source>
</reference>
<proteinExistence type="predicted"/>
<protein>
    <recommendedName>
        <fullName evidence="3">YfhE family protein</fullName>
    </recommendedName>
</protein>
<name>A0ABW1V6X8_9BACL</name>
<keyword evidence="2" id="KW-1185">Reference proteome</keyword>
<evidence type="ECO:0000313" key="1">
    <source>
        <dbReference type="EMBL" id="MFC6333161.1"/>
    </source>
</evidence>
<gene>
    <name evidence="1" type="ORF">ACFP56_11050</name>
</gene>
<dbReference type="EMBL" id="JBHSTE010000003">
    <property type="protein sequence ID" value="MFC6333161.1"/>
    <property type="molecule type" value="Genomic_DNA"/>
</dbReference>
<organism evidence="1 2">
    <name type="scientific">Paenibacillus septentrionalis</name>
    <dbReference type="NCBI Taxonomy" id="429342"/>
    <lineage>
        <taxon>Bacteria</taxon>
        <taxon>Bacillati</taxon>
        <taxon>Bacillota</taxon>
        <taxon>Bacilli</taxon>
        <taxon>Bacillales</taxon>
        <taxon>Paenibacillaceae</taxon>
        <taxon>Paenibacillus</taxon>
    </lineage>
</organism>
<dbReference type="Proteomes" id="UP001596233">
    <property type="component" value="Unassembled WGS sequence"/>
</dbReference>